<keyword evidence="3" id="KW-0732">Signal</keyword>
<evidence type="ECO:0000313" key="7">
    <source>
        <dbReference type="EMBL" id="SHG20864.1"/>
    </source>
</evidence>
<dbReference type="InterPro" id="IPR057739">
    <property type="entry name" value="Glyco_hydro_29_N"/>
</dbReference>
<protein>
    <recommendedName>
        <fullName evidence="2">alpha-L-fucosidase</fullName>
        <ecNumber evidence="2">3.2.1.51</ecNumber>
    </recommendedName>
</protein>
<accession>A0A1M5HY03</accession>
<dbReference type="PANTHER" id="PTHR10030">
    <property type="entry name" value="ALPHA-L-FUCOSIDASE"/>
    <property type="match status" value="1"/>
</dbReference>
<evidence type="ECO:0000256" key="2">
    <source>
        <dbReference type="ARBA" id="ARBA00012662"/>
    </source>
</evidence>
<dbReference type="Proteomes" id="UP000183945">
    <property type="component" value="Unassembled WGS sequence"/>
</dbReference>
<dbReference type="SUPFAM" id="SSF51445">
    <property type="entry name" value="(Trans)glycosidases"/>
    <property type="match status" value="1"/>
</dbReference>
<dbReference type="InterPro" id="IPR000421">
    <property type="entry name" value="FA58C"/>
</dbReference>
<gene>
    <name evidence="7" type="ORF">SAMN05444483_10654</name>
</gene>
<dbReference type="EMBL" id="FQVT01000006">
    <property type="protein sequence ID" value="SHG20864.1"/>
    <property type="molecule type" value="Genomic_DNA"/>
</dbReference>
<evidence type="ECO:0000313" key="8">
    <source>
        <dbReference type="Proteomes" id="UP000183945"/>
    </source>
</evidence>
<proteinExistence type="inferred from homology"/>
<keyword evidence="5" id="KW-0326">Glycosidase</keyword>
<evidence type="ECO:0000256" key="3">
    <source>
        <dbReference type="ARBA" id="ARBA00022729"/>
    </source>
</evidence>
<dbReference type="EC" id="3.2.1.51" evidence="2"/>
<evidence type="ECO:0000256" key="4">
    <source>
        <dbReference type="ARBA" id="ARBA00022801"/>
    </source>
</evidence>
<dbReference type="SMART" id="SM00812">
    <property type="entry name" value="Alpha_L_fucos"/>
    <property type="match status" value="1"/>
</dbReference>
<dbReference type="InterPro" id="IPR017853">
    <property type="entry name" value="GH"/>
</dbReference>
<dbReference type="GO" id="GO:0005764">
    <property type="term" value="C:lysosome"/>
    <property type="evidence" value="ECO:0007669"/>
    <property type="project" value="TreeGrafter"/>
</dbReference>
<evidence type="ECO:0000256" key="1">
    <source>
        <dbReference type="ARBA" id="ARBA00007951"/>
    </source>
</evidence>
<dbReference type="AlphaFoldDB" id="A0A1M5HY03"/>
<dbReference type="STRING" id="1073325.SAMN05444483_10654"/>
<dbReference type="Gene3D" id="2.60.120.260">
    <property type="entry name" value="Galactose-binding domain-like"/>
    <property type="match status" value="2"/>
</dbReference>
<dbReference type="Pfam" id="PF01120">
    <property type="entry name" value="Alpha_L_fucos"/>
    <property type="match status" value="1"/>
</dbReference>
<sequence>MFIAILYVIHNIKLLNLCSRLFKRIFKLLKPFKAVIKMIKKISSLVFLFSIFSGFAQQAIEMPVSNTIKIQDSDSKSDIITKAAHVVPTQNQLTALKDGFIAFIHFGPNTFTKKEWGTGEEDPEVFQLENLDTDQWCKAIKDAGMTKVIFTAKHHDGFVLWQSRYTKQGIMSSPFRNGEGDIMKALAKSCEKYGLKLGVYLSPADLYQIENKDGLYGNLSEASLRTIPRKVEGRPFENKTTFEFKVDDYNEYFLNQLFELLTEYGPIHEVWFDGAHPKRKGGQTYNYAAWKELIHTLAPEAVIFGKEDIRWGGNESGETRKTEWNVIPFKGNPNNLEVFGDLTADTLGNRSQLYDAEYLHYQPAEINTSIREGWFYRDEETQKVRSADDVFDIYERAVGGNAIFLLNMPPNREGLLSPEDVGVLKEVGERLEETYAEDLFKEAEANEALLDNNLETFKITKDNNEFINIKTKQPVTINRVLLQEAVATHGERIEEHSFEAKINGEWQEVARASNVGFKRILRFPEITSNEFRLKILQSRLQPAVAKISAHFYKKRPPQLEISRDSEGMVRIEPKKDEFTWKRDMSQVPETAKVEIKYSLDGVTQSYKDSFRLKEGTVEAYAVKDSLQGSTASRTFGMLKQDWKATADSFSGENSPQLAIDANENTFWISGPKGSPHYLEIEMQQKKQIKAFSYTPKASEKMSMIEKGEIKISEDGEEWETVSNFEFGNLINDPTTRTHYFEEPINTRFIKIEVKRIAGDGKTAAAAEIDFYSK</sequence>
<feature type="domain" description="F5/8 type C" evidence="6">
    <location>
        <begin position="630"/>
        <end position="773"/>
    </location>
</feature>
<evidence type="ECO:0000256" key="5">
    <source>
        <dbReference type="ARBA" id="ARBA00023295"/>
    </source>
</evidence>
<name>A0A1M5HY03_SALEC</name>
<dbReference type="InterPro" id="IPR008979">
    <property type="entry name" value="Galactose-bd-like_sf"/>
</dbReference>
<dbReference type="GO" id="GO:0004560">
    <property type="term" value="F:alpha-L-fucosidase activity"/>
    <property type="evidence" value="ECO:0007669"/>
    <property type="project" value="InterPro"/>
</dbReference>
<dbReference type="SUPFAM" id="SSF49785">
    <property type="entry name" value="Galactose-binding domain-like"/>
    <property type="match status" value="2"/>
</dbReference>
<dbReference type="PANTHER" id="PTHR10030:SF37">
    <property type="entry name" value="ALPHA-L-FUCOSIDASE-RELATED"/>
    <property type="match status" value="1"/>
</dbReference>
<organism evidence="7 8">
    <name type="scientific">Salegentibacter echinorum</name>
    <dbReference type="NCBI Taxonomy" id="1073325"/>
    <lineage>
        <taxon>Bacteria</taxon>
        <taxon>Pseudomonadati</taxon>
        <taxon>Bacteroidota</taxon>
        <taxon>Flavobacteriia</taxon>
        <taxon>Flavobacteriales</taxon>
        <taxon>Flavobacteriaceae</taxon>
        <taxon>Salegentibacter</taxon>
    </lineage>
</organism>
<evidence type="ECO:0000259" key="6">
    <source>
        <dbReference type="PROSITE" id="PS50022"/>
    </source>
</evidence>
<keyword evidence="4" id="KW-0378">Hydrolase</keyword>
<dbReference type="PROSITE" id="PS50022">
    <property type="entry name" value="FA58C_3"/>
    <property type="match status" value="1"/>
</dbReference>
<dbReference type="Gene3D" id="3.20.20.80">
    <property type="entry name" value="Glycosidases"/>
    <property type="match status" value="1"/>
</dbReference>
<dbReference type="Pfam" id="PF00754">
    <property type="entry name" value="F5_F8_type_C"/>
    <property type="match status" value="1"/>
</dbReference>
<reference evidence="8" key="1">
    <citation type="submission" date="2016-11" db="EMBL/GenBank/DDBJ databases">
        <authorList>
            <person name="Varghese N."/>
            <person name="Submissions S."/>
        </authorList>
    </citation>
    <scope>NUCLEOTIDE SEQUENCE [LARGE SCALE GENOMIC DNA]</scope>
    <source>
        <strain evidence="8">DSM 24579</strain>
    </source>
</reference>
<dbReference type="GO" id="GO:0016139">
    <property type="term" value="P:glycoside catabolic process"/>
    <property type="evidence" value="ECO:0007669"/>
    <property type="project" value="TreeGrafter"/>
</dbReference>
<comment type="similarity">
    <text evidence="1">Belongs to the glycosyl hydrolase 29 family.</text>
</comment>
<keyword evidence="8" id="KW-1185">Reference proteome</keyword>
<dbReference type="GO" id="GO:0006004">
    <property type="term" value="P:fucose metabolic process"/>
    <property type="evidence" value="ECO:0007669"/>
    <property type="project" value="TreeGrafter"/>
</dbReference>
<dbReference type="InterPro" id="IPR000933">
    <property type="entry name" value="Glyco_hydro_29"/>
</dbReference>